<name>A0A6J4QF57_9ACTN</name>
<dbReference type="EMBL" id="CADCUT010000237">
    <property type="protein sequence ID" value="CAA9441379.1"/>
    <property type="molecule type" value="Genomic_DNA"/>
</dbReference>
<evidence type="ECO:0008006" key="2">
    <source>
        <dbReference type="Google" id="ProtNLM"/>
    </source>
</evidence>
<reference evidence="1" key="1">
    <citation type="submission" date="2020-02" db="EMBL/GenBank/DDBJ databases">
        <authorList>
            <person name="Meier V. D."/>
        </authorList>
    </citation>
    <scope>NUCLEOTIDE SEQUENCE</scope>
    <source>
        <strain evidence="1">AVDCRST_MAG03</strain>
    </source>
</reference>
<accession>A0A6J4QF57</accession>
<protein>
    <recommendedName>
        <fullName evidence="2">Hemerythrin-like domain-containing protein</fullName>
    </recommendedName>
</protein>
<sequence>MHAVRVLKEDHDRIAALVERLAGENDPRLFDLLERELTVHVLAEDNVFLPQVEEAIEDSRRTTQEFFAGETDTLAGAAESIAEARENHREILSLLAEKRRVGIGDLKALVERQVEIEESLYPRAEKVLEGEDFERIGDLIEHCKWQVRGLTQAKLASSSSLRPAREAAVLVDEPGSPQ</sequence>
<dbReference type="AlphaFoldDB" id="A0A6J4QF57"/>
<evidence type="ECO:0000313" key="1">
    <source>
        <dbReference type="EMBL" id="CAA9441379.1"/>
    </source>
</evidence>
<organism evidence="1">
    <name type="scientific">uncultured Rubrobacteraceae bacterium</name>
    <dbReference type="NCBI Taxonomy" id="349277"/>
    <lineage>
        <taxon>Bacteria</taxon>
        <taxon>Bacillati</taxon>
        <taxon>Actinomycetota</taxon>
        <taxon>Rubrobacteria</taxon>
        <taxon>Rubrobacterales</taxon>
        <taxon>Rubrobacteraceae</taxon>
        <taxon>environmental samples</taxon>
    </lineage>
</organism>
<dbReference type="Gene3D" id="1.20.120.520">
    <property type="entry name" value="nmb1532 protein domain like"/>
    <property type="match status" value="1"/>
</dbReference>
<proteinExistence type="predicted"/>
<gene>
    <name evidence="1" type="ORF">AVDCRST_MAG03-4005</name>
</gene>